<dbReference type="PANTHER" id="PTHR43877">
    <property type="entry name" value="AMINOALKYLPHOSPHONATE N-ACETYLTRANSFERASE-RELATED-RELATED"/>
    <property type="match status" value="1"/>
</dbReference>
<dbReference type="SUPFAM" id="SSF55729">
    <property type="entry name" value="Acyl-CoA N-acyltransferases (Nat)"/>
    <property type="match status" value="1"/>
</dbReference>
<dbReference type="CDD" id="cd04301">
    <property type="entry name" value="NAT_SF"/>
    <property type="match status" value="2"/>
</dbReference>
<dbReference type="GO" id="GO:0035447">
    <property type="term" value="F:mycothiol synthase activity"/>
    <property type="evidence" value="ECO:0007669"/>
    <property type="project" value="UniProtKB-EC"/>
</dbReference>
<evidence type="ECO:0000313" key="5">
    <source>
        <dbReference type="Proteomes" id="UP000266178"/>
    </source>
</evidence>
<dbReference type="InterPro" id="IPR050832">
    <property type="entry name" value="Bact_Acetyltransf"/>
</dbReference>
<dbReference type="AlphaFoldDB" id="A0A399F8F9"/>
<keyword evidence="2 4" id="KW-0012">Acyltransferase</keyword>
<organism evidence="4 5">
    <name type="scientific">Meiothermus granaticius NBRC 107808</name>
    <dbReference type="NCBI Taxonomy" id="1227551"/>
    <lineage>
        <taxon>Bacteria</taxon>
        <taxon>Thermotogati</taxon>
        <taxon>Deinococcota</taxon>
        <taxon>Deinococci</taxon>
        <taxon>Thermales</taxon>
        <taxon>Thermaceae</taxon>
        <taxon>Meiothermus</taxon>
    </lineage>
</organism>
<dbReference type="EMBL" id="QWLB01000027">
    <property type="protein sequence ID" value="RIH91995.1"/>
    <property type="molecule type" value="Genomic_DNA"/>
</dbReference>
<keyword evidence="5" id="KW-1185">Reference proteome</keyword>
<dbReference type="RefSeq" id="WP_119357545.1">
    <property type="nucleotide sequence ID" value="NZ_BJXM01000007.1"/>
</dbReference>
<evidence type="ECO:0000313" key="4">
    <source>
        <dbReference type="EMBL" id="RIH91995.1"/>
    </source>
</evidence>
<feature type="domain" description="N-acetyltransferase" evidence="3">
    <location>
        <begin position="2"/>
        <end position="153"/>
    </location>
</feature>
<proteinExistence type="predicted"/>
<dbReference type="Gene3D" id="3.40.630.30">
    <property type="match status" value="1"/>
</dbReference>
<sequence length="337" mass="39027">MIRIRPFHKPQDFAMAAEILNAITPEWPVTPEMLAHWDSAHDPKYFRSEWVAEYAGAGVVALAHAGEDSFAYEPGKYWLGLEVHPHFQRRGIGKALYRHLLEQLKDPQKLVANFPENHPESRRFAEKRGFVKEWRRYESRLRTQGFEFAPYAHLEQRVQEEGLEIKSLAELLEADAKVARKLYELDWILFQDVPMGVQFTKRSFEQWMKEELDDPHFVAEACFVALDPKRHDPLTGALVGYSSLMRNPARFWVIGMTGVLREYRGKGLAKALKLRGMRYVQAHGEGEVRTFNDPPNWPMLQMNLSLGFQRQPSRLRFAKRLDGGLVEPFDEAKYAGS</sequence>
<evidence type="ECO:0000259" key="3">
    <source>
        <dbReference type="PROSITE" id="PS51186"/>
    </source>
</evidence>
<protein>
    <submittedName>
        <fullName evidence="4">Mycothiol acetyltransferase</fullName>
        <ecNumber evidence="4">2.3.1.189</ecNumber>
    </submittedName>
</protein>
<dbReference type="OrthoDB" id="24907at2"/>
<keyword evidence="1 4" id="KW-0808">Transferase</keyword>
<comment type="caution">
    <text evidence="4">The sequence shown here is derived from an EMBL/GenBank/DDBJ whole genome shotgun (WGS) entry which is preliminary data.</text>
</comment>
<dbReference type="Proteomes" id="UP000266178">
    <property type="component" value="Unassembled WGS sequence"/>
</dbReference>
<feature type="domain" description="N-acetyltransferase" evidence="3">
    <location>
        <begin position="163"/>
        <end position="336"/>
    </location>
</feature>
<accession>A0A399F8F9</accession>
<dbReference type="EC" id="2.3.1.189" evidence="4"/>
<reference evidence="4 5" key="1">
    <citation type="submission" date="2018-08" db="EMBL/GenBank/DDBJ databases">
        <title>Meiothermus granaticius genome AF-68 sequencing project.</title>
        <authorList>
            <person name="Da Costa M.S."/>
            <person name="Albuquerque L."/>
            <person name="Raposo P."/>
            <person name="Froufe H.J.C."/>
            <person name="Barroso C.S."/>
            <person name="Egas C."/>
        </authorList>
    </citation>
    <scope>NUCLEOTIDE SEQUENCE [LARGE SCALE GENOMIC DNA]</scope>
    <source>
        <strain evidence="4 5">AF-68</strain>
    </source>
</reference>
<dbReference type="InterPro" id="IPR016181">
    <property type="entry name" value="Acyl_CoA_acyltransferase"/>
</dbReference>
<gene>
    <name evidence="4" type="primary">mshD</name>
    <name evidence="4" type="ORF">Mgrana_02068</name>
</gene>
<evidence type="ECO:0000256" key="2">
    <source>
        <dbReference type="ARBA" id="ARBA00023315"/>
    </source>
</evidence>
<dbReference type="InterPro" id="IPR000182">
    <property type="entry name" value="GNAT_dom"/>
</dbReference>
<dbReference type="PROSITE" id="PS51186">
    <property type="entry name" value="GNAT"/>
    <property type="match status" value="2"/>
</dbReference>
<dbReference type="Pfam" id="PF00583">
    <property type="entry name" value="Acetyltransf_1"/>
    <property type="match status" value="2"/>
</dbReference>
<evidence type="ECO:0000256" key="1">
    <source>
        <dbReference type="ARBA" id="ARBA00022679"/>
    </source>
</evidence>
<name>A0A399F8F9_9DEIN</name>